<feature type="compositionally biased region" description="Low complexity" evidence="1">
    <location>
        <begin position="96"/>
        <end position="114"/>
    </location>
</feature>
<accession>A0A0K0CY86</accession>
<evidence type="ECO:0000313" key="3">
    <source>
        <dbReference type="WBParaSite" id="ACAC_0000259101-mRNA-1"/>
    </source>
</evidence>
<feature type="compositionally biased region" description="Low complexity" evidence="1">
    <location>
        <begin position="48"/>
        <end position="61"/>
    </location>
</feature>
<feature type="region of interest" description="Disordered" evidence="1">
    <location>
        <begin position="1"/>
        <end position="126"/>
    </location>
</feature>
<evidence type="ECO:0000313" key="2">
    <source>
        <dbReference type="Proteomes" id="UP000035642"/>
    </source>
</evidence>
<dbReference type="Proteomes" id="UP000035642">
    <property type="component" value="Unassembled WGS sequence"/>
</dbReference>
<feature type="compositionally biased region" description="Polar residues" evidence="1">
    <location>
        <begin position="65"/>
        <end position="75"/>
    </location>
</feature>
<dbReference type="AlphaFoldDB" id="A0A0K0CY86"/>
<sequence length="145" mass="15267">MSTTTAPASITQNESAVGSLKPSDIPRPVLQAREGKAETPVPTQLSTSASAASPLPVSAEPPTLPSNKNTVNTPTGRHPPSRAQKKPTGKRKTQWVVGSTGSSVTTGTVLSMSSPTVSQRMNADDDSKLETAKVNLFWLHFLSFI</sequence>
<organism evidence="2 3">
    <name type="scientific">Angiostrongylus cantonensis</name>
    <name type="common">Rat lungworm</name>
    <dbReference type="NCBI Taxonomy" id="6313"/>
    <lineage>
        <taxon>Eukaryota</taxon>
        <taxon>Metazoa</taxon>
        <taxon>Ecdysozoa</taxon>
        <taxon>Nematoda</taxon>
        <taxon>Chromadorea</taxon>
        <taxon>Rhabditida</taxon>
        <taxon>Rhabditina</taxon>
        <taxon>Rhabditomorpha</taxon>
        <taxon>Strongyloidea</taxon>
        <taxon>Metastrongylidae</taxon>
        <taxon>Angiostrongylus</taxon>
    </lineage>
</organism>
<reference evidence="3" key="2">
    <citation type="submission" date="2017-02" db="UniProtKB">
        <authorList>
            <consortium name="WormBaseParasite"/>
        </authorList>
    </citation>
    <scope>IDENTIFICATION</scope>
</reference>
<evidence type="ECO:0000256" key="1">
    <source>
        <dbReference type="SAM" id="MobiDB-lite"/>
    </source>
</evidence>
<name>A0A0K0CY86_ANGCA</name>
<protein>
    <submittedName>
        <fullName evidence="3">AT-hook motif nuclear-localized protein</fullName>
    </submittedName>
</protein>
<feature type="compositionally biased region" description="Polar residues" evidence="1">
    <location>
        <begin position="1"/>
        <end position="16"/>
    </location>
</feature>
<dbReference type="WBParaSite" id="ACAC_0000259101-mRNA-1">
    <property type="protein sequence ID" value="ACAC_0000259101-mRNA-1"/>
    <property type="gene ID" value="ACAC_0000259101"/>
</dbReference>
<keyword evidence="2" id="KW-1185">Reference proteome</keyword>
<feature type="compositionally biased region" description="Basic residues" evidence="1">
    <location>
        <begin position="79"/>
        <end position="93"/>
    </location>
</feature>
<proteinExistence type="predicted"/>
<reference evidence="2" key="1">
    <citation type="submission" date="2012-09" db="EMBL/GenBank/DDBJ databases">
        <authorList>
            <person name="Martin A.A."/>
        </authorList>
    </citation>
    <scope>NUCLEOTIDE SEQUENCE</scope>
</reference>